<protein>
    <submittedName>
        <fullName evidence="2">Uncharacterized protein</fullName>
    </submittedName>
</protein>
<feature type="compositionally biased region" description="Low complexity" evidence="1">
    <location>
        <begin position="161"/>
        <end position="170"/>
    </location>
</feature>
<reference evidence="2" key="1">
    <citation type="journal article" date="2021" name="bioRxiv">
        <title>Whole Genome Assembly and Annotation of Northern Wild Rice, Zizania palustris L., Supports a Whole Genome Duplication in the Zizania Genus.</title>
        <authorList>
            <person name="Haas M."/>
            <person name="Kono T."/>
            <person name="Macchietto M."/>
            <person name="Millas R."/>
            <person name="McGilp L."/>
            <person name="Shao M."/>
            <person name="Duquette J."/>
            <person name="Hirsch C.N."/>
            <person name="Kimball J."/>
        </authorList>
    </citation>
    <scope>NUCLEOTIDE SEQUENCE</scope>
    <source>
        <tissue evidence="2">Fresh leaf tissue</tissue>
    </source>
</reference>
<keyword evidence="3" id="KW-1185">Reference proteome</keyword>
<sequence length="193" mass="19935">MILTIRILLNVSTMGPDSIVVQSEMNDFSRLIGVLNYAITQVFCGLLSSMTATLVADSPCAIATNLEALIRLVGAASAYLHDQDRNIHVRLKKSPHRSGRNNAQICAPLPRSPPPPPPAPPLAPCSPARPPAPPPPAGPCAPAVGRPAPSPVAPRPPARAPPTAAGPSSAHGRRPELRPRPPAPAPPTAAGPL</sequence>
<proteinExistence type="predicted"/>
<evidence type="ECO:0000313" key="3">
    <source>
        <dbReference type="Proteomes" id="UP000729402"/>
    </source>
</evidence>
<evidence type="ECO:0000256" key="1">
    <source>
        <dbReference type="SAM" id="MobiDB-lite"/>
    </source>
</evidence>
<feature type="compositionally biased region" description="Basic residues" evidence="1">
    <location>
        <begin position="90"/>
        <end position="99"/>
    </location>
</feature>
<dbReference type="EMBL" id="JAAALK010000287">
    <property type="protein sequence ID" value="KAG8056307.1"/>
    <property type="molecule type" value="Genomic_DNA"/>
</dbReference>
<evidence type="ECO:0000313" key="2">
    <source>
        <dbReference type="EMBL" id="KAG8056307.1"/>
    </source>
</evidence>
<gene>
    <name evidence="2" type="ORF">GUJ93_ZPchr0002g23005</name>
</gene>
<reference evidence="2" key="2">
    <citation type="submission" date="2021-02" db="EMBL/GenBank/DDBJ databases">
        <authorList>
            <person name="Kimball J.A."/>
            <person name="Haas M.W."/>
            <person name="Macchietto M."/>
            <person name="Kono T."/>
            <person name="Duquette J."/>
            <person name="Shao M."/>
        </authorList>
    </citation>
    <scope>NUCLEOTIDE SEQUENCE</scope>
    <source>
        <tissue evidence="2">Fresh leaf tissue</tissue>
    </source>
</reference>
<feature type="compositionally biased region" description="Pro residues" evidence="1">
    <location>
        <begin position="110"/>
        <end position="139"/>
    </location>
</feature>
<name>A0A8J5RTZ3_ZIZPA</name>
<organism evidence="2 3">
    <name type="scientific">Zizania palustris</name>
    <name type="common">Northern wild rice</name>
    <dbReference type="NCBI Taxonomy" id="103762"/>
    <lineage>
        <taxon>Eukaryota</taxon>
        <taxon>Viridiplantae</taxon>
        <taxon>Streptophyta</taxon>
        <taxon>Embryophyta</taxon>
        <taxon>Tracheophyta</taxon>
        <taxon>Spermatophyta</taxon>
        <taxon>Magnoliopsida</taxon>
        <taxon>Liliopsida</taxon>
        <taxon>Poales</taxon>
        <taxon>Poaceae</taxon>
        <taxon>BOP clade</taxon>
        <taxon>Oryzoideae</taxon>
        <taxon>Oryzeae</taxon>
        <taxon>Zizaniinae</taxon>
        <taxon>Zizania</taxon>
    </lineage>
</organism>
<feature type="region of interest" description="Disordered" evidence="1">
    <location>
        <begin position="90"/>
        <end position="193"/>
    </location>
</feature>
<feature type="compositionally biased region" description="Pro residues" evidence="1">
    <location>
        <begin position="180"/>
        <end position="193"/>
    </location>
</feature>
<dbReference type="Proteomes" id="UP000729402">
    <property type="component" value="Unassembled WGS sequence"/>
</dbReference>
<comment type="caution">
    <text evidence="2">The sequence shown here is derived from an EMBL/GenBank/DDBJ whole genome shotgun (WGS) entry which is preliminary data.</text>
</comment>
<accession>A0A8J5RTZ3</accession>
<feature type="compositionally biased region" description="Pro residues" evidence="1">
    <location>
        <begin position="148"/>
        <end position="160"/>
    </location>
</feature>
<dbReference type="AlphaFoldDB" id="A0A8J5RTZ3"/>